<keyword evidence="4" id="KW-0963">Cytoplasm</keyword>
<feature type="binding site" evidence="5">
    <location>
        <begin position="87"/>
        <end position="88"/>
    </location>
    <ligand>
        <name>GTP</name>
        <dbReference type="ChEBI" id="CHEBI:37565"/>
    </ligand>
</feature>
<dbReference type="GO" id="GO:0005737">
    <property type="term" value="C:cytoplasm"/>
    <property type="evidence" value="ECO:0007669"/>
    <property type="project" value="UniProtKB-SubCell"/>
</dbReference>
<feature type="binding site" evidence="5">
    <location>
        <position position="175"/>
    </location>
    <ligand>
        <name>GTP</name>
        <dbReference type="ChEBI" id="CHEBI:37565"/>
    </ligand>
</feature>
<dbReference type="SUPFAM" id="SSF52540">
    <property type="entry name" value="P-loop containing nucleoside triphosphate hydrolases"/>
    <property type="match status" value="1"/>
</dbReference>
<feature type="binding site" evidence="5">
    <location>
        <begin position="58"/>
        <end position="61"/>
    </location>
    <ligand>
        <name>GTP</name>
        <dbReference type="ChEBI" id="CHEBI:37565"/>
    </ligand>
</feature>
<reference evidence="7 8" key="1">
    <citation type="submission" date="2019-02" db="EMBL/GenBank/DDBJ databases">
        <authorList>
            <consortium name="Pathogen Informatics"/>
        </authorList>
    </citation>
    <scope>NUCLEOTIDE SEQUENCE [LARGE SCALE GENOMIC DNA]</scope>
    <source>
        <strain evidence="7 8">3012STDY7089603</strain>
    </source>
</reference>
<comment type="function">
    <text evidence="4">Required for a late step of 50S ribosomal subunit assembly. Has GTPase activity.</text>
</comment>
<sequence>MNINWFPGHMKKTMDDLSTKANMIDFMIEMLDARIPFSSQNPKLSDLLPDKNRLVLINKSDLADPKMNQDWLDRLNGERNTRAILYNSKDSKMKQLLKQEAYKLNQDLLEKKEKRGLKNHSLRAMVIGIPNVGKSTFINSYIGKKSARIGNRPGITKTNQWIRLGDGIDLLDTPGVLWPKFESERVAKHLAYVGSIKDELLDLETLSLHFIQEILNLDPKILEGRYGVRTDQAPLEILDEIGEKRGAIMKGGYVDYEKVSNLLFDDFRKGRLGRITLEDAHEWL</sequence>
<evidence type="ECO:0000256" key="1">
    <source>
        <dbReference type="ARBA" id="ARBA00014898"/>
    </source>
</evidence>
<comment type="similarity">
    <text evidence="4">Belongs to the TRAFAC class YlqF/YawG GTPase family. MTG1 subfamily.</text>
</comment>
<evidence type="ECO:0000256" key="2">
    <source>
        <dbReference type="ARBA" id="ARBA00022741"/>
    </source>
</evidence>
<dbReference type="PIRSF" id="PIRSF006230">
    <property type="entry name" value="MG442"/>
    <property type="match status" value="1"/>
</dbReference>
<dbReference type="InterPro" id="IPR027417">
    <property type="entry name" value="P-loop_NTPase"/>
</dbReference>
<keyword evidence="3 4" id="KW-0342">GTP-binding</keyword>
<dbReference type="InterPro" id="IPR023179">
    <property type="entry name" value="GTP-bd_ortho_bundle_sf"/>
</dbReference>
<dbReference type="Gene3D" id="1.10.1580.10">
    <property type="match status" value="1"/>
</dbReference>
<evidence type="ECO:0000256" key="3">
    <source>
        <dbReference type="ARBA" id="ARBA00023134"/>
    </source>
</evidence>
<evidence type="ECO:0000259" key="6">
    <source>
        <dbReference type="PROSITE" id="PS51721"/>
    </source>
</evidence>
<comment type="subcellular location">
    <subcellularLocation>
        <location evidence="4">Cytoplasm</location>
    </subcellularLocation>
</comment>
<evidence type="ECO:0000256" key="4">
    <source>
        <dbReference type="PIRNR" id="PIRNR006230"/>
    </source>
</evidence>
<feature type="domain" description="CP-type G" evidence="6">
    <location>
        <begin position="11"/>
        <end position="179"/>
    </location>
</feature>
<dbReference type="NCBIfam" id="TIGR03596">
    <property type="entry name" value="GTPase_YlqF"/>
    <property type="match status" value="1"/>
</dbReference>
<name>A0A8H2M5C2_9FIRM</name>
<dbReference type="GO" id="GO:0003924">
    <property type="term" value="F:GTPase activity"/>
    <property type="evidence" value="ECO:0007669"/>
    <property type="project" value="TreeGrafter"/>
</dbReference>
<dbReference type="EMBL" id="CAACYI010000001">
    <property type="protein sequence ID" value="VFB16411.1"/>
    <property type="molecule type" value="Genomic_DNA"/>
</dbReference>
<dbReference type="InterPro" id="IPR006073">
    <property type="entry name" value="GTP-bd"/>
</dbReference>
<dbReference type="Gene3D" id="3.40.50.300">
    <property type="entry name" value="P-loop containing nucleotide triphosphate hydrolases"/>
    <property type="match status" value="1"/>
</dbReference>
<dbReference type="CDD" id="cd01856">
    <property type="entry name" value="YlqF"/>
    <property type="match status" value="1"/>
</dbReference>
<accession>A0A8H2M5C2</accession>
<dbReference type="RefSeq" id="WP_034438618.1">
    <property type="nucleotide sequence ID" value="NZ_CAACYI010000001.1"/>
</dbReference>
<evidence type="ECO:0000313" key="7">
    <source>
        <dbReference type="EMBL" id="VFB16411.1"/>
    </source>
</evidence>
<keyword evidence="2 4" id="KW-0547">Nucleotide-binding</keyword>
<dbReference type="GO" id="GO:0006412">
    <property type="term" value="P:translation"/>
    <property type="evidence" value="ECO:0007669"/>
    <property type="project" value="TreeGrafter"/>
</dbReference>
<dbReference type="InterPro" id="IPR019991">
    <property type="entry name" value="GTP-bd_ribosome_bgen"/>
</dbReference>
<gene>
    <name evidence="7" type="primary">rbgA</name>
    <name evidence="7" type="ORF">NCTC13150_00936</name>
</gene>
<feature type="binding site" evidence="5">
    <location>
        <begin position="131"/>
        <end position="136"/>
    </location>
    <ligand>
        <name>GTP</name>
        <dbReference type="ChEBI" id="CHEBI:37565"/>
    </ligand>
</feature>
<evidence type="ECO:0000313" key="8">
    <source>
        <dbReference type="Proteomes" id="UP000377798"/>
    </source>
</evidence>
<protein>
    <recommendedName>
        <fullName evidence="1 4">Ribosome biogenesis GTPase A</fullName>
    </recommendedName>
</protein>
<dbReference type="InterPro" id="IPR030378">
    <property type="entry name" value="G_CP_dom"/>
</dbReference>
<dbReference type="InterPro" id="IPR016478">
    <property type="entry name" value="GTPase_MTG1"/>
</dbReference>
<proteinExistence type="inferred from homology"/>
<evidence type="ECO:0000256" key="5">
    <source>
        <dbReference type="PIRSR" id="PIRSR006230-1"/>
    </source>
</evidence>
<dbReference type="GO" id="GO:0005525">
    <property type="term" value="F:GTP binding"/>
    <property type="evidence" value="ECO:0007669"/>
    <property type="project" value="UniProtKB-KW"/>
</dbReference>
<dbReference type="PROSITE" id="PS51721">
    <property type="entry name" value="G_CP"/>
    <property type="match status" value="1"/>
</dbReference>
<comment type="caution">
    <text evidence="7">The sequence shown here is derived from an EMBL/GenBank/DDBJ whole genome shotgun (WGS) entry which is preliminary data.</text>
</comment>
<dbReference type="AlphaFoldDB" id="A0A8H2M5C2"/>
<dbReference type="Pfam" id="PF01926">
    <property type="entry name" value="MMR_HSR1"/>
    <property type="match status" value="1"/>
</dbReference>
<dbReference type="PANTHER" id="PTHR45782">
    <property type="entry name" value="MITOCHONDRIAL RIBOSOME-ASSOCIATED GTPASE 1"/>
    <property type="match status" value="1"/>
</dbReference>
<dbReference type="PANTHER" id="PTHR45782:SF4">
    <property type="entry name" value="MITOCHONDRIAL RIBOSOME-ASSOCIATED GTPASE 1"/>
    <property type="match status" value="1"/>
</dbReference>
<organism evidence="7 8">
    <name type="scientific">Urinicoccus massiliensis</name>
    <dbReference type="NCBI Taxonomy" id="1723382"/>
    <lineage>
        <taxon>Bacteria</taxon>
        <taxon>Bacillati</taxon>
        <taxon>Bacillota</taxon>
        <taxon>Tissierellia</taxon>
        <taxon>Tissierellales</taxon>
        <taxon>Peptoniphilaceae</taxon>
        <taxon>Urinicoccus</taxon>
    </lineage>
</organism>
<dbReference type="Proteomes" id="UP000377798">
    <property type="component" value="Unassembled WGS sequence"/>
</dbReference>
<keyword evidence="8" id="KW-1185">Reference proteome</keyword>